<feature type="region of interest" description="Disordered" evidence="1">
    <location>
        <begin position="137"/>
        <end position="156"/>
    </location>
</feature>
<protein>
    <submittedName>
        <fullName evidence="3">Uncharacterized protein LOC118499390</fullName>
    </submittedName>
</protein>
<dbReference type="RefSeq" id="XP_035876010.1">
    <property type="nucleotide sequence ID" value="XM_036020117.1"/>
</dbReference>
<reference evidence="3" key="1">
    <citation type="submission" date="2025-08" db="UniProtKB">
        <authorList>
            <consortium name="RefSeq"/>
        </authorList>
    </citation>
    <scope>IDENTIFICATION</scope>
    <source>
        <tissue evidence="3">Muscle</tissue>
    </source>
</reference>
<sequence>MVYNTHNSLYLDKEVPPVSFSIPKSLQRPRATQLRKTHTRDGYRPPEKKRLCYRVGAEPNAPSPGNRVLTSPRDSVPVGPQRNLLHCGTRVHTRRTWCARLGFRTGVWSTCFSLLHKQLPLLGRRGTSPFPECAEIRGKGSSSGATNHKGPHPGPEPCQRLLGLADDTISGPRARWLSVARYFTLRSSNIFISKCLYHRSTSPPALVPVPRRMHSPRLAPALIKSPRPHFHFFGEQRCAPSCLPLVGSGGQGLLFY</sequence>
<evidence type="ECO:0000313" key="3">
    <source>
        <dbReference type="RefSeq" id="XP_035876010.1"/>
    </source>
</evidence>
<dbReference type="GeneID" id="118499390"/>
<evidence type="ECO:0000313" key="2">
    <source>
        <dbReference type="Proteomes" id="UP000504628"/>
    </source>
</evidence>
<dbReference type="InParanoid" id="A0A7E6D9P9"/>
<name>A0A7E6D9P9_9CHIR</name>
<keyword evidence="2" id="KW-1185">Reference proteome</keyword>
<dbReference type="Proteomes" id="UP000504628">
    <property type="component" value="Chromosome 3"/>
</dbReference>
<proteinExistence type="predicted"/>
<gene>
    <name evidence="3" type="primary">LOC118499390</name>
</gene>
<evidence type="ECO:0000256" key="1">
    <source>
        <dbReference type="SAM" id="MobiDB-lite"/>
    </source>
</evidence>
<dbReference type="KEGG" id="pdic:118499390"/>
<feature type="region of interest" description="Disordered" evidence="1">
    <location>
        <begin position="57"/>
        <end position="77"/>
    </location>
</feature>
<accession>A0A7E6D9P9</accession>
<organism evidence="2 3">
    <name type="scientific">Phyllostomus discolor</name>
    <name type="common">pale spear-nosed bat</name>
    <dbReference type="NCBI Taxonomy" id="89673"/>
    <lineage>
        <taxon>Eukaryota</taxon>
        <taxon>Metazoa</taxon>
        <taxon>Chordata</taxon>
        <taxon>Craniata</taxon>
        <taxon>Vertebrata</taxon>
        <taxon>Euteleostomi</taxon>
        <taxon>Mammalia</taxon>
        <taxon>Eutheria</taxon>
        <taxon>Laurasiatheria</taxon>
        <taxon>Chiroptera</taxon>
        <taxon>Yangochiroptera</taxon>
        <taxon>Phyllostomidae</taxon>
        <taxon>Phyllostominae</taxon>
        <taxon>Phyllostomus</taxon>
    </lineage>
</organism>
<dbReference type="AlphaFoldDB" id="A0A7E6D9P9"/>